<comment type="caution">
    <text evidence="2">The sequence shown here is derived from an EMBL/GenBank/DDBJ whole genome shotgun (WGS) entry which is preliminary data.</text>
</comment>
<evidence type="ECO:0000313" key="2">
    <source>
        <dbReference type="EMBL" id="CAH2238273.1"/>
    </source>
</evidence>
<name>A0A8S4RL76_9NEOP</name>
<reference evidence="2" key="1">
    <citation type="submission" date="2022-03" db="EMBL/GenBank/DDBJ databases">
        <authorList>
            <person name="Lindestad O."/>
        </authorList>
    </citation>
    <scope>NUCLEOTIDE SEQUENCE</scope>
</reference>
<proteinExistence type="predicted"/>
<evidence type="ECO:0000256" key="1">
    <source>
        <dbReference type="SAM" id="MobiDB-lite"/>
    </source>
</evidence>
<sequence>MGFGTWLAVCVRWRRGWQGGMQVLAAYPSARAGLAAAAPRAPPAASGAPGRPCQRREPAPHAAPARRAIFPIRDTRDTGPRLP</sequence>
<feature type="compositionally biased region" description="Basic and acidic residues" evidence="1">
    <location>
        <begin position="73"/>
        <end position="83"/>
    </location>
</feature>
<dbReference type="EMBL" id="CAKXAJ010025329">
    <property type="protein sequence ID" value="CAH2238273.1"/>
    <property type="molecule type" value="Genomic_DNA"/>
</dbReference>
<gene>
    <name evidence="2" type="primary">jg11550</name>
    <name evidence="2" type="ORF">PAEG_LOCUS15408</name>
</gene>
<organism evidence="2 3">
    <name type="scientific">Pararge aegeria aegeria</name>
    <dbReference type="NCBI Taxonomy" id="348720"/>
    <lineage>
        <taxon>Eukaryota</taxon>
        <taxon>Metazoa</taxon>
        <taxon>Ecdysozoa</taxon>
        <taxon>Arthropoda</taxon>
        <taxon>Hexapoda</taxon>
        <taxon>Insecta</taxon>
        <taxon>Pterygota</taxon>
        <taxon>Neoptera</taxon>
        <taxon>Endopterygota</taxon>
        <taxon>Lepidoptera</taxon>
        <taxon>Glossata</taxon>
        <taxon>Ditrysia</taxon>
        <taxon>Papilionoidea</taxon>
        <taxon>Nymphalidae</taxon>
        <taxon>Satyrinae</taxon>
        <taxon>Satyrini</taxon>
        <taxon>Parargina</taxon>
        <taxon>Pararge</taxon>
    </lineage>
</organism>
<feature type="region of interest" description="Disordered" evidence="1">
    <location>
        <begin position="38"/>
        <end position="83"/>
    </location>
</feature>
<evidence type="ECO:0000313" key="3">
    <source>
        <dbReference type="Proteomes" id="UP000838756"/>
    </source>
</evidence>
<accession>A0A8S4RL76</accession>
<keyword evidence="3" id="KW-1185">Reference proteome</keyword>
<protein>
    <submittedName>
        <fullName evidence="2">Jg11550 protein</fullName>
    </submittedName>
</protein>
<feature type="compositionally biased region" description="Low complexity" evidence="1">
    <location>
        <begin position="60"/>
        <end position="72"/>
    </location>
</feature>
<dbReference type="AlphaFoldDB" id="A0A8S4RL76"/>
<feature type="compositionally biased region" description="Low complexity" evidence="1">
    <location>
        <begin position="38"/>
        <end position="52"/>
    </location>
</feature>
<dbReference type="Proteomes" id="UP000838756">
    <property type="component" value="Unassembled WGS sequence"/>
</dbReference>